<proteinExistence type="predicted"/>
<protein>
    <submittedName>
        <fullName evidence="1">Uncharacterized protein</fullName>
    </submittedName>
</protein>
<accession>A0ACC2KRM1</accession>
<dbReference type="Proteomes" id="UP001234297">
    <property type="component" value="Chromosome 10"/>
</dbReference>
<sequence>MKPLVAEVVGNLSYRLRHYGVNVNELSGDQTSSHQQIDETQIIITTPEKWDIITRKSGDRTYTQLVKLLIIDEIHFLHDNRGPVLESIIARTVRQIEATKEHIRLVGLSATLPNYKDVARFLHVDDKKGLFHFENS</sequence>
<reference evidence="1 2" key="1">
    <citation type="journal article" date="2022" name="Hortic Res">
        <title>A haplotype resolved chromosomal level avocado genome allows analysis of novel avocado genes.</title>
        <authorList>
            <person name="Nath O."/>
            <person name="Fletcher S.J."/>
            <person name="Hayward A."/>
            <person name="Shaw L.M."/>
            <person name="Masouleh A.K."/>
            <person name="Furtado A."/>
            <person name="Henry R.J."/>
            <person name="Mitter N."/>
        </authorList>
    </citation>
    <scope>NUCLEOTIDE SEQUENCE [LARGE SCALE GENOMIC DNA]</scope>
    <source>
        <strain evidence="2">cv. Hass</strain>
    </source>
</reference>
<evidence type="ECO:0000313" key="1">
    <source>
        <dbReference type="EMBL" id="KAJ8623432.1"/>
    </source>
</evidence>
<keyword evidence="2" id="KW-1185">Reference proteome</keyword>
<organism evidence="1 2">
    <name type="scientific">Persea americana</name>
    <name type="common">Avocado</name>
    <dbReference type="NCBI Taxonomy" id="3435"/>
    <lineage>
        <taxon>Eukaryota</taxon>
        <taxon>Viridiplantae</taxon>
        <taxon>Streptophyta</taxon>
        <taxon>Embryophyta</taxon>
        <taxon>Tracheophyta</taxon>
        <taxon>Spermatophyta</taxon>
        <taxon>Magnoliopsida</taxon>
        <taxon>Magnoliidae</taxon>
        <taxon>Laurales</taxon>
        <taxon>Lauraceae</taxon>
        <taxon>Persea</taxon>
    </lineage>
</organism>
<dbReference type="EMBL" id="CM056818">
    <property type="protein sequence ID" value="KAJ8623432.1"/>
    <property type="molecule type" value="Genomic_DNA"/>
</dbReference>
<name>A0ACC2KRM1_PERAE</name>
<gene>
    <name evidence="1" type="ORF">MRB53_031961</name>
</gene>
<evidence type="ECO:0000313" key="2">
    <source>
        <dbReference type="Proteomes" id="UP001234297"/>
    </source>
</evidence>
<comment type="caution">
    <text evidence="1">The sequence shown here is derived from an EMBL/GenBank/DDBJ whole genome shotgun (WGS) entry which is preliminary data.</text>
</comment>